<dbReference type="KEGG" id="asoc:CB4_04129"/>
<proteinExistence type="predicted"/>
<accession>A0A0U5CAT0</accession>
<dbReference type="OrthoDB" id="2664992at2"/>
<evidence type="ECO:0000313" key="1">
    <source>
        <dbReference type="EMBL" id="BAU29875.1"/>
    </source>
</evidence>
<organism evidence="1 2">
    <name type="scientific">Aneurinibacillus soli</name>
    <dbReference type="NCBI Taxonomy" id="1500254"/>
    <lineage>
        <taxon>Bacteria</taxon>
        <taxon>Bacillati</taxon>
        <taxon>Bacillota</taxon>
        <taxon>Bacilli</taxon>
        <taxon>Bacillales</taxon>
        <taxon>Paenibacillaceae</taxon>
        <taxon>Aneurinibacillus group</taxon>
        <taxon>Aneurinibacillus</taxon>
    </lineage>
</organism>
<dbReference type="EMBL" id="AP017312">
    <property type="protein sequence ID" value="BAU29875.1"/>
    <property type="molecule type" value="Genomic_DNA"/>
</dbReference>
<name>A0A0U5CAT0_9BACL</name>
<dbReference type="AlphaFoldDB" id="A0A0U5CAT0"/>
<dbReference type="Proteomes" id="UP000217696">
    <property type="component" value="Chromosome"/>
</dbReference>
<reference evidence="1 2" key="1">
    <citation type="submission" date="2015-12" db="EMBL/GenBank/DDBJ databases">
        <title>Genome sequence of Aneurinibacillus soli.</title>
        <authorList>
            <person name="Lee J.S."/>
            <person name="Lee K.C."/>
            <person name="Kim K.K."/>
            <person name="Lee B.W."/>
        </authorList>
    </citation>
    <scope>NUCLEOTIDE SEQUENCE [LARGE SCALE GENOMIC DNA]</scope>
    <source>
        <strain evidence="1 2">CB4</strain>
    </source>
</reference>
<gene>
    <name evidence="1" type="ORF">CB4_04129</name>
</gene>
<dbReference type="RefSeq" id="WP_096467514.1">
    <property type="nucleotide sequence ID" value="NZ_AP017312.1"/>
</dbReference>
<sequence length="73" mass="8568">MKRYETKPDQYTNTQNEENTILPILEEAQRIEGSGPRKKIIWSAMPKGTKYFAFFIIFVMLIFTLLLIISVLK</sequence>
<protein>
    <submittedName>
        <fullName evidence="1">Uncharacterized protein</fullName>
    </submittedName>
</protein>
<evidence type="ECO:0000313" key="2">
    <source>
        <dbReference type="Proteomes" id="UP000217696"/>
    </source>
</evidence>
<keyword evidence="2" id="KW-1185">Reference proteome</keyword>